<keyword evidence="11" id="KW-1185">Reference proteome</keyword>
<feature type="domain" description="Acylphosphatase-like" evidence="9">
    <location>
        <begin position="4"/>
        <end position="91"/>
    </location>
</feature>
<dbReference type="STRING" id="1903181.BTN85_0393"/>
<evidence type="ECO:0000256" key="3">
    <source>
        <dbReference type="ARBA" id="ARBA00015991"/>
    </source>
</evidence>
<comment type="catalytic activity">
    <reaction evidence="5 6 7">
        <text>an acyl phosphate + H2O = a carboxylate + phosphate + H(+)</text>
        <dbReference type="Rhea" id="RHEA:14965"/>
        <dbReference type="ChEBI" id="CHEBI:15377"/>
        <dbReference type="ChEBI" id="CHEBI:15378"/>
        <dbReference type="ChEBI" id="CHEBI:29067"/>
        <dbReference type="ChEBI" id="CHEBI:43474"/>
        <dbReference type="ChEBI" id="CHEBI:59918"/>
        <dbReference type="EC" id="3.6.1.7"/>
    </reaction>
</comment>
<evidence type="ECO:0000259" key="9">
    <source>
        <dbReference type="PROSITE" id="PS51160"/>
    </source>
</evidence>
<reference evidence="10" key="1">
    <citation type="submission" date="2016-12" db="EMBL/GenBank/DDBJ databases">
        <title>Discovery of methanogenic haloarchaea.</title>
        <authorList>
            <person name="Sorokin D.Y."/>
            <person name="Makarova K.S."/>
            <person name="Abbas B."/>
            <person name="Ferrer M."/>
            <person name="Golyshin P.N."/>
        </authorList>
    </citation>
    <scope>NUCLEOTIDE SEQUENCE [LARGE SCALE GENOMIC DNA]</scope>
    <source>
        <strain evidence="10">HMET1</strain>
    </source>
</reference>
<dbReference type="InParanoid" id="A0A1Q6DU77"/>
<dbReference type="Gene3D" id="3.30.70.100">
    <property type="match status" value="1"/>
</dbReference>
<dbReference type="EMBL" id="MSDW01000001">
    <property type="protein sequence ID" value="OKY77916.1"/>
    <property type="molecule type" value="Genomic_DNA"/>
</dbReference>
<evidence type="ECO:0000256" key="4">
    <source>
        <dbReference type="ARBA" id="ARBA00022801"/>
    </source>
</evidence>
<dbReference type="InterPro" id="IPR020456">
    <property type="entry name" value="Acylphosphatase"/>
</dbReference>
<protein>
    <recommendedName>
        <fullName evidence="3 6">Acylphosphatase</fullName>
        <ecNumber evidence="2 6">3.6.1.7</ecNumber>
    </recommendedName>
</protein>
<evidence type="ECO:0000256" key="6">
    <source>
        <dbReference type="PROSITE-ProRule" id="PRU00520"/>
    </source>
</evidence>
<dbReference type="AlphaFoldDB" id="A0A1Q6DU77"/>
<evidence type="ECO:0000313" key="10">
    <source>
        <dbReference type="EMBL" id="OKY77916.1"/>
    </source>
</evidence>
<dbReference type="InterPro" id="IPR001792">
    <property type="entry name" value="Acylphosphatase-like_dom"/>
</dbReference>
<dbReference type="PROSITE" id="PS00150">
    <property type="entry name" value="ACYLPHOSPHATASE_1"/>
    <property type="match status" value="1"/>
</dbReference>
<evidence type="ECO:0000313" key="11">
    <source>
        <dbReference type="Proteomes" id="UP000185744"/>
    </source>
</evidence>
<keyword evidence="4 6" id="KW-0378">Hydrolase</keyword>
<dbReference type="GO" id="GO:0003998">
    <property type="term" value="F:acylphosphatase activity"/>
    <property type="evidence" value="ECO:0007669"/>
    <property type="project" value="UniProtKB-EC"/>
</dbReference>
<sequence>MSKRVHVFISGRVQGVGFRASTRREARTKGVKGWVKNLADGRVEAVFEGENEKVDEMIEFCKEGPRAASVDDLEINEEDYKEEFKEFKISY</sequence>
<feature type="active site" evidence="6">
    <location>
        <position position="37"/>
    </location>
</feature>
<evidence type="ECO:0000256" key="5">
    <source>
        <dbReference type="ARBA" id="ARBA00047645"/>
    </source>
</evidence>
<dbReference type="InterPro" id="IPR036046">
    <property type="entry name" value="Acylphosphatase-like_dom_sf"/>
</dbReference>
<dbReference type="PANTHER" id="PTHR47268:SF4">
    <property type="entry name" value="ACYLPHOSPHATASE"/>
    <property type="match status" value="1"/>
</dbReference>
<comment type="caution">
    <text evidence="10">The sequence shown here is derived from an EMBL/GenBank/DDBJ whole genome shotgun (WGS) entry which is preliminary data.</text>
</comment>
<dbReference type="Proteomes" id="UP000185744">
    <property type="component" value="Unassembled WGS sequence"/>
</dbReference>
<dbReference type="EC" id="3.6.1.7" evidence="2 6"/>
<dbReference type="PROSITE" id="PS00151">
    <property type="entry name" value="ACYLPHOSPHATASE_2"/>
    <property type="match status" value="1"/>
</dbReference>
<evidence type="ECO:0000256" key="8">
    <source>
        <dbReference type="RuleBase" id="RU004168"/>
    </source>
</evidence>
<dbReference type="NCBIfam" id="NF011016">
    <property type="entry name" value="PRK14444.1"/>
    <property type="match status" value="1"/>
</dbReference>
<name>A0A1Q6DU77_METT1</name>
<dbReference type="Pfam" id="PF00708">
    <property type="entry name" value="Acylphosphatase"/>
    <property type="match status" value="1"/>
</dbReference>
<dbReference type="SUPFAM" id="SSF54975">
    <property type="entry name" value="Acylphosphatase/BLUF domain-like"/>
    <property type="match status" value="1"/>
</dbReference>
<dbReference type="PRINTS" id="PR00112">
    <property type="entry name" value="ACYLPHPHTASE"/>
</dbReference>
<proteinExistence type="inferred from homology"/>
<comment type="similarity">
    <text evidence="1 8">Belongs to the acylphosphatase family.</text>
</comment>
<dbReference type="InterPro" id="IPR017968">
    <property type="entry name" value="Acylphosphatase_CS"/>
</dbReference>
<accession>A0A1Q6DU77</accession>
<evidence type="ECO:0000256" key="2">
    <source>
        <dbReference type="ARBA" id="ARBA00012150"/>
    </source>
</evidence>
<gene>
    <name evidence="10" type="ORF">BTN85_0393</name>
</gene>
<dbReference type="PROSITE" id="PS51160">
    <property type="entry name" value="ACYLPHOSPHATASE_3"/>
    <property type="match status" value="1"/>
</dbReference>
<evidence type="ECO:0000256" key="7">
    <source>
        <dbReference type="RuleBase" id="RU000553"/>
    </source>
</evidence>
<evidence type="ECO:0000256" key="1">
    <source>
        <dbReference type="ARBA" id="ARBA00005614"/>
    </source>
</evidence>
<organism evidence="10 11">
    <name type="scientific">Methanohalarchaeum thermophilum</name>
    <dbReference type="NCBI Taxonomy" id="1903181"/>
    <lineage>
        <taxon>Archaea</taxon>
        <taxon>Methanobacteriati</taxon>
        <taxon>Methanobacteriota</taxon>
        <taxon>Methanonatronarchaeia</taxon>
        <taxon>Methanonatronarchaeales</taxon>
        <taxon>Methanonatronarchaeaceae</taxon>
        <taxon>Candidatus Methanohalarchaeum</taxon>
    </lineage>
</organism>
<feature type="active site" evidence="6">
    <location>
        <position position="19"/>
    </location>
</feature>
<dbReference type="FunFam" id="3.30.70.100:FF:000012">
    <property type="entry name" value="Acylphosphatase"/>
    <property type="match status" value="1"/>
</dbReference>
<dbReference type="PANTHER" id="PTHR47268">
    <property type="entry name" value="ACYLPHOSPHATASE"/>
    <property type="match status" value="1"/>
</dbReference>